<organism evidence="2 3">
    <name type="scientific">Lasiosphaeria hispida</name>
    <dbReference type="NCBI Taxonomy" id="260671"/>
    <lineage>
        <taxon>Eukaryota</taxon>
        <taxon>Fungi</taxon>
        <taxon>Dikarya</taxon>
        <taxon>Ascomycota</taxon>
        <taxon>Pezizomycotina</taxon>
        <taxon>Sordariomycetes</taxon>
        <taxon>Sordariomycetidae</taxon>
        <taxon>Sordariales</taxon>
        <taxon>Lasiosphaeriaceae</taxon>
        <taxon>Lasiosphaeria</taxon>
    </lineage>
</organism>
<dbReference type="Proteomes" id="UP001275084">
    <property type="component" value="Unassembled WGS sequence"/>
</dbReference>
<feature type="chain" id="PRO_5042544191" evidence="1">
    <location>
        <begin position="20"/>
        <end position="154"/>
    </location>
</feature>
<sequence length="154" mass="16534">MKLATTLVVIASAATSVMGYVANKAFEAAIAQAAGKTLEALVRPGKIQCHTTDLKDDTRTKIGPIRDEGFGHLMQPHLNCDVGPGGGCGRISCSHNAGVYICPRNVTETIPFSCFEAASFAMRILEECSSNDQVKGAAWDEKHQFTIEIHHDVC</sequence>
<feature type="signal peptide" evidence="1">
    <location>
        <begin position="1"/>
        <end position="19"/>
    </location>
</feature>
<comment type="caution">
    <text evidence="2">The sequence shown here is derived from an EMBL/GenBank/DDBJ whole genome shotgun (WGS) entry which is preliminary data.</text>
</comment>
<protein>
    <submittedName>
        <fullName evidence="2">Uncharacterized protein</fullName>
    </submittedName>
</protein>
<name>A0AAJ0HUM6_9PEZI</name>
<keyword evidence="1" id="KW-0732">Signal</keyword>
<gene>
    <name evidence="2" type="ORF">B0T25DRAFT_562243</name>
</gene>
<reference evidence="2" key="2">
    <citation type="submission" date="2023-06" db="EMBL/GenBank/DDBJ databases">
        <authorList>
            <consortium name="Lawrence Berkeley National Laboratory"/>
            <person name="Haridas S."/>
            <person name="Hensen N."/>
            <person name="Bonometti L."/>
            <person name="Westerberg I."/>
            <person name="Brannstrom I.O."/>
            <person name="Guillou S."/>
            <person name="Cros-Aarteil S."/>
            <person name="Calhoun S."/>
            <person name="Kuo A."/>
            <person name="Mondo S."/>
            <person name="Pangilinan J."/>
            <person name="Riley R."/>
            <person name="Labutti K."/>
            <person name="Andreopoulos B."/>
            <person name="Lipzen A."/>
            <person name="Chen C."/>
            <person name="Yanf M."/>
            <person name="Daum C."/>
            <person name="Ng V."/>
            <person name="Clum A."/>
            <person name="Steindorff A."/>
            <person name="Ohm R."/>
            <person name="Martin F."/>
            <person name="Silar P."/>
            <person name="Natvig D."/>
            <person name="Lalanne C."/>
            <person name="Gautier V."/>
            <person name="Ament-Velasquez S.L."/>
            <person name="Kruys A."/>
            <person name="Hutchinson M.I."/>
            <person name="Powell A.J."/>
            <person name="Barry K."/>
            <person name="Miller A.N."/>
            <person name="Grigoriev I.V."/>
            <person name="Debuchy R."/>
            <person name="Gladieux P."/>
            <person name="Thoren M.H."/>
            <person name="Johannesson H."/>
        </authorList>
    </citation>
    <scope>NUCLEOTIDE SEQUENCE</scope>
    <source>
        <strain evidence="2">CBS 955.72</strain>
    </source>
</reference>
<keyword evidence="3" id="KW-1185">Reference proteome</keyword>
<proteinExistence type="predicted"/>
<dbReference type="AlphaFoldDB" id="A0AAJ0HUM6"/>
<dbReference type="EMBL" id="JAUIQD010000001">
    <property type="protein sequence ID" value="KAK3363220.1"/>
    <property type="molecule type" value="Genomic_DNA"/>
</dbReference>
<evidence type="ECO:0000256" key="1">
    <source>
        <dbReference type="SAM" id="SignalP"/>
    </source>
</evidence>
<evidence type="ECO:0000313" key="3">
    <source>
        <dbReference type="Proteomes" id="UP001275084"/>
    </source>
</evidence>
<evidence type="ECO:0000313" key="2">
    <source>
        <dbReference type="EMBL" id="KAK3363220.1"/>
    </source>
</evidence>
<accession>A0AAJ0HUM6</accession>
<reference evidence="2" key="1">
    <citation type="journal article" date="2023" name="Mol. Phylogenet. Evol.">
        <title>Genome-scale phylogeny and comparative genomics of the fungal order Sordariales.</title>
        <authorList>
            <person name="Hensen N."/>
            <person name="Bonometti L."/>
            <person name="Westerberg I."/>
            <person name="Brannstrom I.O."/>
            <person name="Guillou S."/>
            <person name="Cros-Aarteil S."/>
            <person name="Calhoun S."/>
            <person name="Haridas S."/>
            <person name="Kuo A."/>
            <person name="Mondo S."/>
            <person name="Pangilinan J."/>
            <person name="Riley R."/>
            <person name="LaButti K."/>
            <person name="Andreopoulos B."/>
            <person name="Lipzen A."/>
            <person name="Chen C."/>
            <person name="Yan M."/>
            <person name="Daum C."/>
            <person name="Ng V."/>
            <person name="Clum A."/>
            <person name="Steindorff A."/>
            <person name="Ohm R.A."/>
            <person name="Martin F."/>
            <person name="Silar P."/>
            <person name="Natvig D.O."/>
            <person name="Lalanne C."/>
            <person name="Gautier V."/>
            <person name="Ament-Velasquez S.L."/>
            <person name="Kruys A."/>
            <person name="Hutchinson M.I."/>
            <person name="Powell A.J."/>
            <person name="Barry K."/>
            <person name="Miller A.N."/>
            <person name="Grigoriev I.V."/>
            <person name="Debuchy R."/>
            <person name="Gladieux P."/>
            <person name="Hiltunen Thoren M."/>
            <person name="Johannesson H."/>
        </authorList>
    </citation>
    <scope>NUCLEOTIDE SEQUENCE</scope>
    <source>
        <strain evidence="2">CBS 955.72</strain>
    </source>
</reference>